<gene>
    <name evidence="4" type="ORF">HDA39_000003</name>
</gene>
<feature type="region of interest" description="Disordered" evidence="1">
    <location>
        <begin position="238"/>
        <end position="258"/>
    </location>
</feature>
<dbReference type="Proteomes" id="UP000549971">
    <property type="component" value="Unassembled WGS sequence"/>
</dbReference>
<accession>A0A7W9J0A0</accession>
<protein>
    <recommendedName>
        <fullName evidence="3">Anti-sigma K factor RskA C-terminal domain-containing protein</fullName>
    </recommendedName>
</protein>
<keyword evidence="2" id="KW-0812">Transmembrane</keyword>
<dbReference type="InterPro" id="IPR018764">
    <property type="entry name" value="RskA_C"/>
</dbReference>
<evidence type="ECO:0000313" key="4">
    <source>
        <dbReference type="EMBL" id="MBB5833269.1"/>
    </source>
</evidence>
<keyword evidence="5" id="KW-1185">Reference proteome</keyword>
<name>A0A7W9J0A0_9ACTN</name>
<proteinExistence type="predicted"/>
<dbReference type="AlphaFoldDB" id="A0A7W9J0A0"/>
<evidence type="ECO:0000259" key="3">
    <source>
        <dbReference type="Pfam" id="PF10099"/>
    </source>
</evidence>
<organism evidence="4 5">
    <name type="scientific">Kribbella italica</name>
    <dbReference type="NCBI Taxonomy" id="1540520"/>
    <lineage>
        <taxon>Bacteria</taxon>
        <taxon>Bacillati</taxon>
        <taxon>Actinomycetota</taxon>
        <taxon>Actinomycetes</taxon>
        <taxon>Propionibacteriales</taxon>
        <taxon>Kribbellaceae</taxon>
        <taxon>Kribbella</taxon>
    </lineage>
</organism>
<evidence type="ECO:0000256" key="1">
    <source>
        <dbReference type="SAM" id="MobiDB-lite"/>
    </source>
</evidence>
<feature type="domain" description="Anti-sigma K factor RskA C-terminal" evidence="3">
    <location>
        <begin position="119"/>
        <end position="245"/>
    </location>
</feature>
<dbReference type="EMBL" id="JACHMY010000001">
    <property type="protein sequence ID" value="MBB5833269.1"/>
    <property type="molecule type" value="Genomic_DNA"/>
</dbReference>
<feature type="region of interest" description="Disordered" evidence="1">
    <location>
        <begin position="70"/>
        <end position="108"/>
    </location>
</feature>
<feature type="transmembrane region" description="Helical" evidence="2">
    <location>
        <begin position="117"/>
        <end position="140"/>
    </location>
</feature>
<dbReference type="Pfam" id="PF10099">
    <property type="entry name" value="RskA_C"/>
    <property type="match status" value="1"/>
</dbReference>
<sequence length="258" mass="27686">MTTHLEDEQLAQWVLDDQTPDTAAATHLQLCARCRESYAELQEIARLSKRLPRLEQPPSELWGQINAELGLETGPVPGTDLREDGQQEPTALRPASPERTNPSPAGHPEVRRFRWRALAVAATVAAVLGAGAGVAGTLLATRDDTKAPVAETMIRLTPVAGQSGDGNADLIQENSGDRLKVEASGLGAGQGFYEVWMINEDGKRMVSLGVLNPQTGGTFTIPQDLTQQGYRIVDISLEPNDGNPEHSRASIIRGTLPG</sequence>
<comment type="caution">
    <text evidence="4">The sequence shown here is derived from an EMBL/GenBank/DDBJ whole genome shotgun (WGS) entry which is preliminary data.</text>
</comment>
<dbReference type="RefSeq" id="WP_184793189.1">
    <property type="nucleotide sequence ID" value="NZ_JACHMY010000001.1"/>
</dbReference>
<keyword evidence="2" id="KW-1133">Transmembrane helix</keyword>
<keyword evidence="2" id="KW-0472">Membrane</keyword>
<dbReference type="GO" id="GO:0005886">
    <property type="term" value="C:plasma membrane"/>
    <property type="evidence" value="ECO:0007669"/>
    <property type="project" value="InterPro"/>
</dbReference>
<evidence type="ECO:0000313" key="5">
    <source>
        <dbReference type="Proteomes" id="UP000549971"/>
    </source>
</evidence>
<reference evidence="4 5" key="1">
    <citation type="submission" date="2020-08" db="EMBL/GenBank/DDBJ databases">
        <title>Sequencing the genomes of 1000 actinobacteria strains.</title>
        <authorList>
            <person name="Klenk H.-P."/>
        </authorList>
    </citation>
    <scope>NUCLEOTIDE SEQUENCE [LARGE SCALE GENOMIC DNA]</scope>
    <source>
        <strain evidence="4 5">DSM 28967</strain>
    </source>
</reference>
<evidence type="ECO:0000256" key="2">
    <source>
        <dbReference type="SAM" id="Phobius"/>
    </source>
</evidence>